<name>A0ACC0Q3H7_RHOML</name>
<keyword evidence="2" id="KW-1185">Reference proteome</keyword>
<comment type="caution">
    <text evidence="1">The sequence shown here is derived from an EMBL/GenBank/DDBJ whole genome shotgun (WGS) entry which is preliminary data.</text>
</comment>
<accession>A0ACC0Q3H7</accession>
<evidence type="ECO:0000313" key="1">
    <source>
        <dbReference type="EMBL" id="KAI8571543.1"/>
    </source>
</evidence>
<protein>
    <submittedName>
        <fullName evidence="1">Uncharacterized protein</fullName>
    </submittedName>
</protein>
<evidence type="ECO:0000313" key="2">
    <source>
        <dbReference type="Proteomes" id="UP001062846"/>
    </source>
</evidence>
<dbReference type="EMBL" id="CM046388">
    <property type="protein sequence ID" value="KAI8571543.1"/>
    <property type="molecule type" value="Genomic_DNA"/>
</dbReference>
<organism evidence="1 2">
    <name type="scientific">Rhododendron molle</name>
    <name type="common">Chinese azalea</name>
    <name type="synonym">Azalea mollis</name>
    <dbReference type="NCBI Taxonomy" id="49168"/>
    <lineage>
        <taxon>Eukaryota</taxon>
        <taxon>Viridiplantae</taxon>
        <taxon>Streptophyta</taxon>
        <taxon>Embryophyta</taxon>
        <taxon>Tracheophyta</taxon>
        <taxon>Spermatophyta</taxon>
        <taxon>Magnoliopsida</taxon>
        <taxon>eudicotyledons</taxon>
        <taxon>Gunneridae</taxon>
        <taxon>Pentapetalae</taxon>
        <taxon>asterids</taxon>
        <taxon>Ericales</taxon>
        <taxon>Ericaceae</taxon>
        <taxon>Ericoideae</taxon>
        <taxon>Rhodoreae</taxon>
        <taxon>Rhododendron</taxon>
    </lineage>
</organism>
<proteinExistence type="predicted"/>
<dbReference type="Proteomes" id="UP001062846">
    <property type="component" value="Chromosome 1"/>
</dbReference>
<sequence>MASSSSTNNTSTTTATSSPMDQKYPYPTEFNVRDFVPIELSRRNYDNWSRLMSDFIQSRGLIGFIRGTVKAPALDAIDGGGESGGNQDYYYNNSNYELWKRSDNFVRGWILATLAQDTRLSVLRFKTAEAVWNELRKMFDLTMNLYGYQDMPSPLPIKLPSQRPKKPPAITRLQTQKQCGSERSNGEQQEILMEKGEGKLDLKAGIDPSPPAAHIRV</sequence>
<gene>
    <name evidence="1" type="ORF">RHMOL_Rhmol01G0127800</name>
</gene>
<reference evidence="1" key="1">
    <citation type="submission" date="2022-02" db="EMBL/GenBank/DDBJ databases">
        <title>Plant Genome Project.</title>
        <authorList>
            <person name="Zhang R.-G."/>
        </authorList>
    </citation>
    <scope>NUCLEOTIDE SEQUENCE</scope>
    <source>
        <strain evidence="1">AT1</strain>
    </source>
</reference>